<dbReference type="AlphaFoldDB" id="A0A9W7G992"/>
<feature type="signal peptide" evidence="1">
    <location>
        <begin position="1"/>
        <end position="24"/>
    </location>
</feature>
<accession>A0A9W7G992</accession>
<name>A0A9W7G992_9STRA</name>
<dbReference type="PANTHER" id="PTHR46967:SF1">
    <property type="entry name" value="KERATIN-ASSOCIATED PROTEIN 16-1-LIKE"/>
    <property type="match status" value="1"/>
</dbReference>
<dbReference type="OrthoDB" id="439917at2759"/>
<evidence type="ECO:0000313" key="2">
    <source>
        <dbReference type="EMBL" id="GMI37756.1"/>
    </source>
</evidence>
<keyword evidence="1" id="KW-0732">Signal</keyword>
<dbReference type="Proteomes" id="UP001165065">
    <property type="component" value="Unassembled WGS sequence"/>
</dbReference>
<reference evidence="3" key="1">
    <citation type="journal article" date="2023" name="Commun. Biol.">
        <title>Genome analysis of Parmales, the sister group of diatoms, reveals the evolutionary specialization of diatoms from phago-mixotrophs to photoautotrophs.</title>
        <authorList>
            <person name="Ban H."/>
            <person name="Sato S."/>
            <person name="Yoshikawa S."/>
            <person name="Yamada K."/>
            <person name="Nakamura Y."/>
            <person name="Ichinomiya M."/>
            <person name="Sato N."/>
            <person name="Blanc-Mathieu R."/>
            <person name="Endo H."/>
            <person name="Kuwata A."/>
            <person name="Ogata H."/>
        </authorList>
    </citation>
    <scope>NUCLEOTIDE SEQUENCE [LARGE SCALE GENOMIC DNA]</scope>
</reference>
<proteinExistence type="predicted"/>
<keyword evidence="3" id="KW-1185">Reference proteome</keyword>
<organism evidence="2 3">
    <name type="scientific">Triparma columacea</name>
    <dbReference type="NCBI Taxonomy" id="722753"/>
    <lineage>
        <taxon>Eukaryota</taxon>
        <taxon>Sar</taxon>
        <taxon>Stramenopiles</taxon>
        <taxon>Ochrophyta</taxon>
        <taxon>Bolidophyceae</taxon>
        <taxon>Parmales</taxon>
        <taxon>Triparmaceae</taxon>
        <taxon>Triparma</taxon>
    </lineage>
</organism>
<dbReference type="EMBL" id="BRYA01000076">
    <property type="protein sequence ID" value="GMI37756.1"/>
    <property type="molecule type" value="Genomic_DNA"/>
</dbReference>
<evidence type="ECO:0000313" key="3">
    <source>
        <dbReference type="Proteomes" id="UP001165065"/>
    </source>
</evidence>
<dbReference type="PANTHER" id="PTHR46967">
    <property type="entry name" value="INSULIN-LIKE GROWTH FACTOR BINDING PROTEIN,N-TERMINAL"/>
    <property type="match status" value="1"/>
</dbReference>
<protein>
    <recommendedName>
        <fullName evidence="4">Tyrosine-protein kinase ephrin type A/B receptor-like domain-containing protein</fullName>
    </recommendedName>
</protein>
<dbReference type="SMART" id="SM01411">
    <property type="entry name" value="Ephrin_rec_like"/>
    <property type="match status" value="1"/>
</dbReference>
<sequence length="441" mass="48424">MEYYSAKCLLLVLVFLLSSNPSQSTEVQCQADCQVPPTLRIIGPTRPSDSEDMLGNELLFTKPHPYSQAPMQASVVRFNSTVRLTMPHYDSSVHALTSFHTNYVLRSLKKIAIEFVSNSLKVTGSTTPADLGGGNGWYTDIDYMSEYVVDFTGSYNFSTTDEFLTVVHTAFETAAATVVSPAQNNLTSTLLKQATMSGNELVRTSLKNATVTLPVGYSRPTVAAGSLVEFMKLQTPNPNPYSGFCGAGCTYFFNIDVTSTEPAKLSTCIEICDETYKSKEHITVGYSDVADVARLECRDGCVIALARCQPGYKCTQTQMYVEGGVEKYTEGLMNICPPGTYRDVSYEQVEECYDCPKGRYREDEKGRYMESCSQCPVGKYVNDTGSESILNCLRCPAGKYGKVPGLALCECITPASCADPQEFESPADAEKRASFPFIGRW</sequence>
<dbReference type="Gene3D" id="2.10.50.10">
    <property type="entry name" value="Tumor Necrosis Factor Receptor, subunit A, domain 2"/>
    <property type="match status" value="1"/>
</dbReference>
<comment type="caution">
    <text evidence="2">The sequence shown here is derived from an EMBL/GenBank/DDBJ whole genome shotgun (WGS) entry which is preliminary data.</text>
</comment>
<evidence type="ECO:0000256" key="1">
    <source>
        <dbReference type="SAM" id="SignalP"/>
    </source>
</evidence>
<evidence type="ECO:0008006" key="4">
    <source>
        <dbReference type="Google" id="ProtNLM"/>
    </source>
</evidence>
<feature type="chain" id="PRO_5040964770" description="Tyrosine-protein kinase ephrin type A/B receptor-like domain-containing protein" evidence="1">
    <location>
        <begin position="25"/>
        <end position="441"/>
    </location>
</feature>
<gene>
    <name evidence="2" type="ORF">TrCOL_g12000</name>
</gene>